<comment type="caution">
    <text evidence="2">The sequence shown here is derived from an EMBL/GenBank/DDBJ whole genome shotgun (WGS) entry which is preliminary data.</text>
</comment>
<dbReference type="AlphaFoldDB" id="A0AAN8KX38"/>
<protein>
    <submittedName>
        <fullName evidence="2">Uncharacterized protein</fullName>
    </submittedName>
</protein>
<dbReference type="EMBL" id="JAGTTL010000032">
    <property type="protein sequence ID" value="KAK6296910.1"/>
    <property type="molecule type" value="Genomic_DNA"/>
</dbReference>
<evidence type="ECO:0000313" key="3">
    <source>
        <dbReference type="Proteomes" id="UP001356427"/>
    </source>
</evidence>
<gene>
    <name evidence="2" type="ORF">J4Q44_G00330520</name>
</gene>
<keyword evidence="1" id="KW-0472">Membrane</keyword>
<keyword evidence="3" id="KW-1185">Reference proteome</keyword>
<evidence type="ECO:0000313" key="2">
    <source>
        <dbReference type="EMBL" id="KAK6296910.1"/>
    </source>
</evidence>
<name>A0AAN8KX38_9TELE</name>
<feature type="non-terminal residue" evidence="2">
    <location>
        <position position="75"/>
    </location>
</feature>
<organism evidence="2 3">
    <name type="scientific">Coregonus suidteri</name>
    <dbReference type="NCBI Taxonomy" id="861788"/>
    <lineage>
        <taxon>Eukaryota</taxon>
        <taxon>Metazoa</taxon>
        <taxon>Chordata</taxon>
        <taxon>Craniata</taxon>
        <taxon>Vertebrata</taxon>
        <taxon>Euteleostomi</taxon>
        <taxon>Actinopterygii</taxon>
        <taxon>Neopterygii</taxon>
        <taxon>Teleostei</taxon>
        <taxon>Protacanthopterygii</taxon>
        <taxon>Salmoniformes</taxon>
        <taxon>Salmonidae</taxon>
        <taxon>Coregoninae</taxon>
        <taxon>Coregonus</taxon>
    </lineage>
</organism>
<accession>A0AAN8KX38</accession>
<keyword evidence="1" id="KW-1133">Transmembrane helix</keyword>
<evidence type="ECO:0000256" key="1">
    <source>
        <dbReference type="SAM" id="Phobius"/>
    </source>
</evidence>
<dbReference type="Proteomes" id="UP001356427">
    <property type="component" value="Unassembled WGS sequence"/>
</dbReference>
<proteinExistence type="predicted"/>
<reference evidence="2 3" key="1">
    <citation type="submission" date="2021-04" db="EMBL/GenBank/DDBJ databases">
        <authorList>
            <person name="De Guttry C."/>
            <person name="Zahm M."/>
            <person name="Klopp C."/>
            <person name="Cabau C."/>
            <person name="Louis A."/>
            <person name="Berthelot C."/>
            <person name="Parey E."/>
            <person name="Roest Crollius H."/>
            <person name="Montfort J."/>
            <person name="Robinson-Rechavi M."/>
            <person name="Bucao C."/>
            <person name="Bouchez O."/>
            <person name="Gislard M."/>
            <person name="Lluch J."/>
            <person name="Milhes M."/>
            <person name="Lampietro C."/>
            <person name="Lopez Roques C."/>
            <person name="Donnadieu C."/>
            <person name="Braasch I."/>
            <person name="Desvignes T."/>
            <person name="Postlethwait J."/>
            <person name="Bobe J."/>
            <person name="Wedekind C."/>
            <person name="Guiguen Y."/>
        </authorList>
    </citation>
    <scope>NUCLEOTIDE SEQUENCE [LARGE SCALE GENOMIC DNA]</scope>
    <source>
        <strain evidence="2">Cs_M1</strain>
        <tissue evidence="2">Blood</tissue>
    </source>
</reference>
<feature type="transmembrane region" description="Helical" evidence="1">
    <location>
        <begin position="6"/>
        <end position="22"/>
    </location>
</feature>
<keyword evidence="1" id="KW-0812">Transmembrane</keyword>
<sequence length="75" mass="8925">MNSFWIYTIWIPAFFFFFGFQGKWKSSLNLCVCQRGNGGTLSSWVFRDFSKGTVRQQLLTVLSTQHYMMFLLFDF</sequence>